<feature type="signal peptide" evidence="2">
    <location>
        <begin position="1"/>
        <end position="19"/>
    </location>
</feature>
<dbReference type="InterPro" id="IPR050471">
    <property type="entry name" value="AB_hydrolase"/>
</dbReference>
<reference evidence="4 5" key="1">
    <citation type="submission" date="2023-05" db="EMBL/GenBank/DDBJ databases">
        <title>Streptantibioticus silvisoli sp. nov., acidotolerant actinomycetes 1 from pine litter.</title>
        <authorList>
            <person name="Swiecimska M."/>
            <person name="Golinska P."/>
            <person name="Sangal V."/>
            <person name="Wachnowicz B."/>
            <person name="Goodfellow M."/>
        </authorList>
    </citation>
    <scope>NUCLEOTIDE SEQUENCE [LARGE SCALE GENOMIC DNA]</scope>
    <source>
        <strain evidence="4 5">DSM 42109</strain>
    </source>
</reference>
<dbReference type="Pfam" id="PF00561">
    <property type="entry name" value="Abhydrolase_1"/>
    <property type="match status" value="1"/>
</dbReference>
<dbReference type="InterPro" id="IPR000073">
    <property type="entry name" value="AB_hydrolase_1"/>
</dbReference>
<evidence type="ECO:0000256" key="2">
    <source>
        <dbReference type="SAM" id="SignalP"/>
    </source>
</evidence>
<evidence type="ECO:0000313" key="5">
    <source>
        <dbReference type="Proteomes" id="UP001214441"/>
    </source>
</evidence>
<dbReference type="EMBL" id="JANCPR020000008">
    <property type="protein sequence ID" value="MDJ1132295.1"/>
    <property type="molecule type" value="Genomic_DNA"/>
</dbReference>
<feature type="chain" id="PRO_5046115760" evidence="2">
    <location>
        <begin position="20"/>
        <end position="366"/>
    </location>
</feature>
<keyword evidence="2" id="KW-0732">Signal</keyword>
<organism evidence="4 5">
    <name type="scientific">Streptomyces iconiensis</name>
    <dbReference type="NCBI Taxonomy" id="1384038"/>
    <lineage>
        <taxon>Bacteria</taxon>
        <taxon>Bacillati</taxon>
        <taxon>Actinomycetota</taxon>
        <taxon>Actinomycetes</taxon>
        <taxon>Kitasatosporales</taxon>
        <taxon>Streptomycetaceae</taxon>
        <taxon>Streptomyces</taxon>
    </lineage>
</organism>
<name>A0ABT6ZTB0_9ACTN</name>
<protein>
    <submittedName>
        <fullName evidence="4">Alpha/beta hydrolase</fullName>
    </submittedName>
</protein>
<feature type="domain" description="AB hydrolase-1" evidence="3">
    <location>
        <begin position="103"/>
        <end position="178"/>
    </location>
</feature>
<accession>A0ABT6ZTB0</accession>
<keyword evidence="5" id="KW-1185">Reference proteome</keyword>
<dbReference type="PANTHER" id="PTHR43433:SF10">
    <property type="entry name" value="AB HYDROLASE-1 DOMAIN-CONTAINING PROTEIN"/>
    <property type="match status" value="1"/>
</dbReference>
<gene>
    <name evidence="4" type="ORF">NMN56_010085</name>
</gene>
<dbReference type="InterPro" id="IPR029058">
    <property type="entry name" value="AB_hydrolase_fold"/>
</dbReference>
<evidence type="ECO:0000313" key="4">
    <source>
        <dbReference type="EMBL" id="MDJ1132295.1"/>
    </source>
</evidence>
<dbReference type="GO" id="GO:0016787">
    <property type="term" value="F:hydrolase activity"/>
    <property type="evidence" value="ECO:0007669"/>
    <property type="project" value="UniProtKB-KW"/>
</dbReference>
<dbReference type="Gene3D" id="3.40.50.1820">
    <property type="entry name" value="alpha/beta hydrolase"/>
    <property type="match status" value="1"/>
</dbReference>
<dbReference type="PANTHER" id="PTHR43433">
    <property type="entry name" value="HYDROLASE, ALPHA/BETA FOLD FAMILY PROTEIN"/>
    <property type="match status" value="1"/>
</dbReference>
<comment type="caution">
    <text evidence="4">The sequence shown here is derived from an EMBL/GenBank/DDBJ whole genome shotgun (WGS) entry which is preliminary data.</text>
</comment>
<evidence type="ECO:0000256" key="1">
    <source>
        <dbReference type="SAM" id="MobiDB-lite"/>
    </source>
</evidence>
<evidence type="ECO:0000259" key="3">
    <source>
        <dbReference type="Pfam" id="PF00561"/>
    </source>
</evidence>
<dbReference type="RefSeq" id="WP_274038843.1">
    <property type="nucleotide sequence ID" value="NZ_JANCPR020000008.1"/>
</dbReference>
<sequence>MKKASTAAVAFTFSVAAVAGAVGFTAGASDAEASKRPKPVVQDEFDSLGPAMHQTKNAGRTVHYSDTGETDRTYGDPVVFMGGTGTTARASGMTEFLRTTRENLGQRVISVERNGFGDTGFDKKLGFDDYTSDVNAVLDKLGVRKASVIAISGGGPYAAHYAADSPQRISSLHLAAALPPYGEKSSYCGKSDKELNAYFGEQIRDPRKWWGFAEDSPMHKIPGFTDTAEEDGGRSYYLRGQKGDPSAQVHEQKLYCERPGPDMSKLKAPVYVYTGLKDTTVPPATQARWNDALPQKPVVRKYDDSGHDVQYRHWDQILLDMAGYADRTPVCTGHKTRVLSEKAAERALKKGGTLGSCAWRGKSAAK</sequence>
<dbReference type="SUPFAM" id="SSF53474">
    <property type="entry name" value="alpha/beta-Hydrolases"/>
    <property type="match status" value="1"/>
</dbReference>
<feature type="region of interest" description="Disordered" evidence="1">
    <location>
        <begin position="50"/>
        <end position="70"/>
    </location>
</feature>
<proteinExistence type="predicted"/>
<dbReference type="Proteomes" id="UP001214441">
    <property type="component" value="Unassembled WGS sequence"/>
</dbReference>
<keyword evidence="4" id="KW-0378">Hydrolase</keyword>